<feature type="signal peptide" evidence="1">
    <location>
        <begin position="1"/>
        <end position="26"/>
    </location>
</feature>
<sequence>MRRSMLQQPLVVASLIAVAIWCRVNAFSPSTPPQHGAAPQTRLSAEAASVAVLPPTYAFSLFGLAAKKSKQQNSPMLFDVPSIFHPSDNRPVVLFDGKCNLCNAGVQLILDTDRATSDPRGNLRVAALQSRVGKILLARLPEDQRAKVLNVSNDEGKEYKSIVVTSANKTWLNSAACIRIGKELKGPLRFLALLASIIPSFLRDPLYKLLSRHRKKLFGEAPECRLWDDNWDTRFVDDAMFGGRGASDVDPFVDPNAEDIEEEDVDIEEAPLVTKKESCVLWGWWEQ</sequence>
<dbReference type="InterPro" id="IPR052927">
    <property type="entry name" value="DCC_oxidoreductase"/>
</dbReference>
<dbReference type="InParanoid" id="B8LBY6"/>
<dbReference type="InterPro" id="IPR007263">
    <property type="entry name" value="DCC1-like"/>
</dbReference>
<evidence type="ECO:0000313" key="3">
    <source>
        <dbReference type="Proteomes" id="UP000001449"/>
    </source>
</evidence>
<dbReference type="Proteomes" id="UP000001449">
    <property type="component" value="Chromosome 11"/>
</dbReference>
<keyword evidence="3" id="KW-1185">Reference proteome</keyword>
<evidence type="ECO:0008006" key="4">
    <source>
        <dbReference type="Google" id="ProtNLM"/>
    </source>
</evidence>
<keyword evidence="1" id="KW-0732">Signal</keyword>
<dbReference type="HOGENOM" id="CLU_971414_0_0_1"/>
<dbReference type="eggNOG" id="ENOG502RY7G">
    <property type="taxonomic scope" value="Eukaryota"/>
</dbReference>
<dbReference type="PANTHER" id="PTHR33639">
    <property type="entry name" value="THIOL-DISULFIDE OXIDOREDUCTASE DCC"/>
    <property type="match status" value="1"/>
</dbReference>
<dbReference type="KEGG" id="tps:THAPSDRAFT_24338"/>
<dbReference type="STRING" id="35128.B8LBY6"/>
<dbReference type="AlphaFoldDB" id="B8LBY6"/>
<dbReference type="EMBL" id="DS999415">
    <property type="protein sequence ID" value="EED87127.1"/>
    <property type="molecule type" value="Genomic_DNA"/>
</dbReference>
<evidence type="ECO:0000313" key="2">
    <source>
        <dbReference type="EMBL" id="EED87127.1"/>
    </source>
</evidence>
<feature type="chain" id="PRO_5002874115" description="DUF393 domain-containing protein" evidence="1">
    <location>
        <begin position="27"/>
        <end position="287"/>
    </location>
</feature>
<protein>
    <recommendedName>
        <fullName evidence="4">DUF393 domain-containing protein</fullName>
    </recommendedName>
</protein>
<evidence type="ECO:0000256" key="1">
    <source>
        <dbReference type="SAM" id="SignalP"/>
    </source>
</evidence>
<dbReference type="RefSeq" id="XP_002296431.1">
    <property type="nucleotide sequence ID" value="XM_002296395.1"/>
</dbReference>
<reference evidence="2 3" key="2">
    <citation type="journal article" date="2008" name="Nature">
        <title>The Phaeodactylum genome reveals the evolutionary history of diatom genomes.</title>
        <authorList>
            <person name="Bowler C."/>
            <person name="Allen A.E."/>
            <person name="Badger J.H."/>
            <person name="Grimwood J."/>
            <person name="Jabbari K."/>
            <person name="Kuo A."/>
            <person name="Maheswari U."/>
            <person name="Martens C."/>
            <person name="Maumus F."/>
            <person name="Otillar R.P."/>
            <person name="Rayko E."/>
            <person name="Salamov A."/>
            <person name="Vandepoele K."/>
            <person name="Beszteri B."/>
            <person name="Gruber A."/>
            <person name="Heijde M."/>
            <person name="Katinka M."/>
            <person name="Mock T."/>
            <person name="Valentin K."/>
            <person name="Verret F."/>
            <person name="Berges J.A."/>
            <person name="Brownlee C."/>
            <person name="Cadoret J.P."/>
            <person name="Chiovitti A."/>
            <person name="Choi C.J."/>
            <person name="Coesel S."/>
            <person name="De Martino A."/>
            <person name="Detter J.C."/>
            <person name="Durkin C."/>
            <person name="Falciatore A."/>
            <person name="Fournet J."/>
            <person name="Haruta M."/>
            <person name="Huysman M.J."/>
            <person name="Jenkins B.D."/>
            <person name="Jiroutova K."/>
            <person name="Jorgensen R.E."/>
            <person name="Joubert Y."/>
            <person name="Kaplan A."/>
            <person name="Kroger N."/>
            <person name="Kroth P.G."/>
            <person name="La Roche J."/>
            <person name="Lindquist E."/>
            <person name="Lommer M."/>
            <person name="Martin-Jezequel V."/>
            <person name="Lopez P.J."/>
            <person name="Lucas S."/>
            <person name="Mangogna M."/>
            <person name="McGinnis K."/>
            <person name="Medlin L.K."/>
            <person name="Montsant A."/>
            <person name="Oudot-Le Secq M.P."/>
            <person name="Napoli C."/>
            <person name="Obornik M."/>
            <person name="Parker M.S."/>
            <person name="Petit J.L."/>
            <person name="Porcel B.M."/>
            <person name="Poulsen N."/>
            <person name="Robison M."/>
            <person name="Rychlewski L."/>
            <person name="Rynearson T.A."/>
            <person name="Schmutz J."/>
            <person name="Shapiro H."/>
            <person name="Siaut M."/>
            <person name="Stanley M."/>
            <person name="Sussman M.R."/>
            <person name="Taylor A.R."/>
            <person name="Vardi A."/>
            <person name="von Dassow P."/>
            <person name="Vyverman W."/>
            <person name="Willis A."/>
            <person name="Wyrwicz L.S."/>
            <person name="Rokhsar D.S."/>
            <person name="Weissenbach J."/>
            <person name="Armbrust E.V."/>
            <person name="Green B.R."/>
            <person name="Van de Peer Y."/>
            <person name="Grigoriev I.V."/>
        </authorList>
    </citation>
    <scope>NUCLEOTIDE SEQUENCE [LARGE SCALE GENOMIC DNA]</scope>
    <source>
        <strain evidence="2 3">CCMP1335</strain>
    </source>
</reference>
<accession>B8LBY6</accession>
<organism evidence="2 3">
    <name type="scientific">Thalassiosira pseudonana</name>
    <name type="common">Marine diatom</name>
    <name type="synonym">Cyclotella nana</name>
    <dbReference type="NCBI Taxonomy" id="35128"/>
    <lineage>
        <taxon>Eukaryota</taxon>
        <taxon>Sar</taxon>
        <taxon>Stramenopiles</taxon>
        <taxon>Ochrophyta</taxon>
        <taxon>Bacillariophyta</taxon>
        <taxon>Coscinodiscophyceae</taxon>
        <taxon>Thalassiosirophycidae</taxon>
        <taxon>Thalassiosirales</taxon>
        <taxon>Thalassiosiraceae</taxon>
        <taxon>Thalassiosira</taxon>
    </lineage>
</organism>
<proteinExistence type="predicted"/>
<dbReference type="GeneID" id="7443305"/>
<name>B8LBY6_THAPS</name>
<reference evidence="2 3" key="1">
    <citation type="journal article" date="2004" name="Science">
        <title>The genome of the diatom Thalassiosira pseudonana: ecology, evolution, and metabolism.</title>
        <authorList>
            <person name="Armbrust E.V."/>
            <person name="Berges J.A."/>
            <person name="Bowler C."/>
            <person name="Green B.R."/>
            <person name="Martinez D."/>
            <person name="Putnam N.H."/>
            <person name="Zhou S."/>
            <person name="Allen A.E."/>
            <person name="Apt K.E."/>
            <person name="Bechner M."/>
            <person name="Brzezinski M.A."/>
            <person name="Chaal B.K."/>
            <person name="Chiovitti A."/>
            <person name="Davis A.K."/>
            <person name="Demarest M.S."/>
            <person name="Detter J.C."/>
            <person name="Glavina T."/>
            <person name="Goodstein D."/>
            <person name="Hadi M.Z."/>
            <person name="Hellsten U."/>
            <person name="Hildebrand M."/>
            <person name="Jenkins B.D."/>
            <person name="Jurka J."/>
            <person name="Kapitonov V.V."/>
            <person name="Kroger N."/>
            <person name="Lau W.W."/>
            <person name="Lane T.W."/>
            <person name="Larimer F.W."/>
            <person name="Lippmeier J.C."/>
            <person name="Lucas S."/>
            <person name="Medina M."/>
            <person name="Montsant A."/>
            <person name="Obornik M."/>
            <person name="Parker M.S."/>
            <person name="Palenik B."/>
            <person name="Pazour G.J."/>
            <person name="Richardson P.M."/>
            <person name="Rynearson T.A."/>
            <person name="Saito M.A."/>
            <person name="Schwartz D.C."/>
            <person name="Thamatrakoln K."/>
            <person name="Valentin K."/>
            <person name="Vardi A."/>
            <person name="Wilkerson F.P."/>
            <person name="Rokhsar D.S."/>
        </authorList>
    </citation>
    <scope>NUCLEOTIDE SEQUENCE [LARGE SCALE GENOMIC DNA]</scope>
    <source>
        <strain evidence="2 3">CCMP1335</strain>
    </source>
</reference>
<dbReference type="Pfam" id="PF04134">
    <property type="entry name" value="DCC1-like"/>
    <property type="match status" value="1"/>
</dbReference>
<dbReference type="GO" id="GO:0015035">
    <property type="term" value="F:protein-disulfide reductase activity"/>
    <property type="evidence" value="ECO:0007669"/>
    <property type="project" value="InterPro"/>
</dbReference>
<dbReference type="PaxDb" id="35128-Thaps24338"/>
<dbReference type="PANTHER" id="PTHR33639:SF2">
    <property type="entry name" value="DUF393 DOMAIN-CONTAINING PROTEIN"/>
    <property type="match status" value="1"/>
</dbReference>
<gene>
    <name evidence="2" type="ORF">THAPSDRAFT_24338</name>
</gene>